<evidence type="ECO:0000256" key="1">
    <source>
        <dbReference type="SAM" id="Phobius"/>
    </source>
</evidence>
<accession>A0A4W6C1V6</accession>
<keyword evidence="3" id="KW-1185">Reference proteome</keyword>
<name>A0A4W6C1V6_LATCA</name>
<keyword evidence="1" id="KW-0472">Membrane</keyword>
<reference evidence="3" key="1">
    <citation type="submission" date="2015-09" db="EMBL/GenBank/DDBJ databases">
        <authorList>
            <person name="Sai Rama Sridatta P."/>
        </authorList>
    </citation>
    <scope>NUCLEOTIDE SEQUENCE [LARGE SCALE GENOMIC DNA]</scope>
</reference>
<protein>
    <submittedName>
        <fullName evidence="2">Uncharacterized protein</fullName>
    </submittedName>
</protein>
<dbReference type="Ensembl" id="ENSLCAT00010004956.1">
    <property type="protein sequence ID" value="ENSLCAP00010004829.1"/>
    <property type="gene ID" value="ENSLCAG00010002452.1"/>
</dbReference>
<reference evidence="2" key="3">
    <citation type="submission" date="2025-09" db="UniProtKB">
        <authorList>
            <consortium name="Ensembl"/>
        </authorList>
    </citation>
    <scope>IDENTIFICATION</scope>
</reference>
<reference evidence="2" key="2">
    <citation type="submission" date="2025-08" db="UniProtKB">
        <authorList>
            <consortium name="Ensembl"/>
        </authorList>
    </citation>
    <scope>IDENTIFICATION</scope>
</reference>
<sequence length="137" mass="15423">SHSLIFNAISGFWGFVVTLHFTFKLPQAKRDLNTPSHTFPFMHPADLNHPHLLCFIYSTLLSSGLLVAMYGCICARYARSHHITHRLAVRCPRSRSPTDRCPVGMAAACRRCSPHYSRSPLRLCRASPSLSNPFVDK</sequence>
<proteinExistence type="predicted"/>
<dbReference type="AlphaFoldDB" id="A0A4W6C1V6"/>
<feature type="transmembrane region" description="Helical" evidence="1">
    <location>
        <begin position="5"/>
        <end position="23"/>
    </location>
</feature>
<organism evidence="2 3">
    <name type="scientific">Lates calcarifer</name>
    <name type="common">Barramundi</name>
    <name type="synonym">Holocentrus calcarifer</name>
    <dbReference type="NCBI Taxonomy" id="8187"/>
    <lineage>
        <taxon>Eukaryota</taxon>
        <taxon>Metazoa</taxon>
        <taxon>Chordata</taxon>
        <taxon>Craniata</taxon>
        <taxon>Vertebrata</taxon>
        <taxon>Euteleostomi</taxon>
        <taxon>Actinopterygii</taxon>
        <taxon>Neopterygii</taxon>
        <taxon>Teleostei</taxon>
        <taxon>Neoteleostei</taxon>
        <taxon>Acanthomorphata</taxon>
        <taxon>Carangaria</taxon>
        <taxon>Carangaria incertae sedis</taxon>
        <taxon>Centropomidae</taxon>
        <taxon>Lates</taxon>
    </lineage>
</organism>
<dbReference type="Proteomes" id="UP000314980">
    <property type="component" value="Unassembled WGS sequence"/>
</dbReference>
<feature type="transmembrane region" description="Helical" evidence="1">
    <location>
        <begin position="55"/>
        <end position="78"/>
    </location>
</feature>
<evidence type="ECO:0000313" key="2">
    <source>
        <dbReference type="Ensembl" id="ENSLCAP00010004829.1"/>
    </source>
</evidence>
<keyword evidence="1" id="KW-0812">Transmembrane</keyword>
<dbReference type="InParanoid" id="A0A4W6C1V6"/>
<evidence type="ECO:0000313" key="3">
    <source>
        <dbReference type="Proteomes" id="UP000314980"/>
    </source>
</evidence>
<keyword evidence="1" id="KW-1133">Transmembrane helix</keyword>